<keyword evidence="5" id="KW-0804">Transcription</keyword>
<evidence type="ECO:0000259" key="7">
    <source>
        <dbReference type="Pfam" id="PF16509"/>
    </source>
</evidence>
<keyword evidence="9" id="KW-1185">Reference proteome</keyword>
<protein>
    <recommendedName>
        <fullName evidence="10">Sigma-70 family RNA polymerase sigma factor</fullName>
    </recommendedName>
</protein>
<keyword evidence="4" id="KW-0238">DNA-binding</keyword>
<gene>
    <name evidence="8" type="ORF">GCM10022377_00270</name>
</gene>
<evidence type="ECO:0000259" key="6">
    <source>
        <dbReference type="Pfam" id="PF04542"/>
    </source>
</evidence>
<dbReference type="InterPro" id="IPR014284">
    <property type="entry name" value="RNA_pol_sigma-70_dom"/>
</dbReference>
<dbReference type="PANTHER" id="PTHR43133">
    <property type="entry name" value="RNA POLYMERASE ECF-TYPE SIGMA FACTO"/>
    <property type="match status" value="1"/>
</dbReference>
<keyword evidence="2" id="KW-0805">Transcription regulation</keyword>
<dbReference type="SUPFAM" id="SSF88946">
    <property type="entry name" value="Sigma2 domain of RNA polymerase sigma factors"/>
    <property type="match status" value="1"/>
</dbReference>
<evidence type="ECO:0000256" key="2">
    <source>
        <dbReference type="ARBA" id="ARBA00023015"/>
    </source>
</evidence>
<evidence type="ECO:0000256" key="4">
    <source>
        <dbReference type="ARBA" id="ARBA00023125"/>
    </source>
</evidence>
<sequence length="222" mass="24616">MGASLVANCWRCCFDYGLRRGSRYERETWRELVPGPAARGAGVSAAVPDIGALYERYKHVMHRVAASALRGAGLLSEVSDVVQDAVVSIISSPPSYEVRNWEAFLVQAVKRKAIDRIRSAPVRHAGDGFDEWVRDRPEDGDLAQDVVDELHRQEQVKLALESLAVLDERHRTAVWATVALGRARADVAAELGVTPPRISQMVKRALKLMREEMTRKEGTSDA</sequence>
<evidence type="ECO:0008006" key="10">
    <source>
        <dbReference type="Google" id="ProtNLM"/>
    </source>
</evidence>
<proteinExistence type="inferred from homology"/>
<feature type="domain" description="RNA polymerase sigma-70 region 2" evidence="6">
    <location>
        <begin position="53"/>
        <end position="119"/>
    </location>
</feature>
<dbReference type="InterPro" id="IPR032428">
    <property type="entry name" value="TrfB"/>
</dbReference>
<name>A0ABP7CMU7_9MICC</name>
<dbReference type="PANTHER" id="PTHR43133:SF8">
    <property type="entry name" value="RNA POLYMERASE SIGMA FACTOR HI_1459-RELATED"/>
    <property type="match status" value="1"/>
</dbReference>
<evidence type="ECO:0000256" key="3">
    <source>
        <dbReference type="ARBA" id="ARBA00023082"/>
    </source>
</evidence>
<comment type="caution">
    <text evidence="8">The sequence shown here is derived from an EMBL/GenBank/DDBJ whole genome shotgun (WGS) entry which is preliminary data.</text>
</comment>
<evidence type="ECO:0000256" key="1">
    <source>
        <dbReference type="ARBA" id="ARBA00010641"/>
    </source>
</evidence>
<keyword evidence="3" id="KW-0731">Sigma factor</keyword>
<comment type="similarity">
    <text evidence="1">Belongs to the sigma-70 factor family. ECF subfamily.</text>
</comment>
<dbReference type="Proteomes" id="UP001501536">
    <property type="component" value="Unassembled WGS sequence"/>
</dbReference>
<organism evidence="8 9">
    <name type="scientific">Zhihengliuella alba</name>
    <dbReference type="NCBI Taxonomy" id="547018"/>
    <lineage>
        <taxon>Bacteria</taxon>
        <taxon>Bacillati</taxon>
        <taxon>Actinomycetota</taxon>
        <taxon>Actinomycetes</taxon>
        <taxon>Micrococcales</taxon>
        <taxon>Micrococcaceae</taxon>
        <taxon>Zhihengliuella</taxon>
    </lineage>
</organism>
<feature type="domain" description="TrfB transcriptional repressor protein" evidence="7">
    <location>
        <begin position="154"/>
        <end position="211"/>
    </location>
</feature>
<dbReference type="Pfam" id="PF04542">
    <property type="entry name" value="Sigma70_r2"/>
    <property type="match status" value="1"/>
</dbReference>
<dbReference type="SUPFAM" id="SSF88659">
    <property type="entry name" value="Sigma3 and sigma4 domains of RNA polymerase sigma factors"/>
    <property type="match status" value="1"/>
</dbReference>
<accession>A0ABP7CMU7</accession>
<dbReference type="InterPro" id="IPR036388">
    <property type="entry name" value="WH-like_DNA-bd_sf"/>
</dbReference>
<dbReference type="EMBL" id="BAABCJ010000001">
    <property type="protein sequence ID" value="GAA3691873.1"/>
    <property type="molecule type" value="Genomic_DNA"/>
</dbReference>
<dbReference type="NCBIfam" id="TIGR02937">
    <property type="entry name" value="sigma70-ECF"/>
    <property type="match status" value="1"/>
</dbReference>
<evidence type="ECO:0000313" key="9">
    <source>
        <dbReference type="Proteomes" id="UP001501536"/>
    </source>
</evidence>
<evidence type="ECO:0000256" key="5">
    <source>
        <dbReference type="ARBA" id="ARBA00023163"/>
    </source>
</evidence>
<dbReference type="InterPro" id="IPR039425">
    <property type="entry name" value="RNA_pol_sigma-70-like"/>
</dbReference>
<dbReference type="Gene3D" id="1.10.1740.10">
    <property type="match status" value="1"/>
</dbReference>
<dbReference type="Pfam" id="PF16509">
    <property type="entry name" value="KORA"/>
    <property type="match status" value="1"/>
</dbReference>
<evidence type="ECO:0000313" key="8">
    <source>
        <dbReference type="EMBL" id="GAA3691873.1"/>
    </source>
</evidence>
<dbReference type="InterPro" id="IPR013324">
    <property type="entry name" value="RNA_pol_sigma_r3/r4-like"/>
</dbReference>
<dbReference type="Gene3D" id="1.10.10.10">
    <property type="entry name" value="Winged helix-like DNA-binding domain superfamily/Winged helix DNA-binding domain"/>
    <property type="match status" value="1"/>
</dbReference>
<dbReference type="InterPro" id="IPR007627">
    <property type="entry name" value="RNA_pol_sigma70_r2"/>
</dbReference>
<dbReference type="InterPro" id="IPR013325">
    <property type="entry name" value="RNA_pol_sigma_r2"/>
</dbReference>
<reference evidence="9" key="1">
    <citation type="journal article" date="2019" name="Int. J. Syst. Evol. Microbiol.">
        <title>The Global Catalogue of Microorganisms (GCM) 10K type strain sequencing project: providing services to taxonomists for standard genome sequencing and annotation.</title>
        <authorList>
            <consortium name="The Broad Institute Genomics Platform"/>
            <consortium name="The Broad Institute Genome Sequencing Center for Infectious Disease"/>
            <person name="Wu L."/>
            <person name="Ma J."/>
        </authorList>
    </citation>
    <scope>NUCLEOTIDE SEQUENCE [LARGE SCALE GENOMIC DNA]</scope>
    <source>
        <strain evidence="9">JCM 16961</strain>
    </source>
</reference>